<evidence type="ECO:0000313" key="2">
    <source>
        <dbReference type="Proteomes" id="UP001180020"/>
    </source>
</evidence>
<evidence type="ECO:0000313" key="1">
    <source>
        <dbReference type="EMBL" id="KAK1307270.1"/>
    </source>
</evidence>
<gene>
    <name evidence="1" type="ORF">QJS10_CPA10g01318</name>
</gene>
<name>A0AAV9E1D5_ACOCL</name>
<protein>
    <submittedName>
        <fullName evidence="1">Uncharacterized protein</fullName>
    </submittedName>
</protein>
<dbReference type="AlphaFoldDB" id="A0AAV9E1D5"/>
<accession>A0AAV9E1D5</accession>
<keyword evidence="2" id="KW-1185">Reference proteome</keyword>
<dbReference type="Proteomes" id="UP001180020">
    <property type="component" value="Unassembled WGS sequence"/>
</dbReference>
<reference evidence="1" key="1">
    <citation type="journal article" date="2023" name="Nat. Commun.">
        <title>Diploid and tetraploid genomes of Acorus and the evolution of monocots.</title>
        <authorList>
            <person name="Ma L."/>
            <person name="Liu K.W."/>
            <person name="Li Z."/>
            <person name="Hsiao Y.Y."/>
            <person name="Qi Y."/>
            <person name="Fu T."/>
            <person name="Tang G.D."/>
            <person name="Zhang D."/>
            <person name="Sun W.H."/>
            <person name="Liu D.K."/>
            <person name="Li Y."/>
            <person name="Chen G.Z."/>
            <person name="Liu X.D."/>
            <person name="Liao X.Y."/>
            <person name="Jiang Y.T."/>
            <person name="Yu X."/>
            <person name="Hao Y."/>
            <person name="Huang J."/>
            <person name="Zhao X.W."/>
            <person name="Ke S."/>
            <person name="Chen Y.Y."/>
            <person name="Wu W.L."/>
            <person name="Hsu J.L."/>
            <person name="Lin Y.F."/>
            <person name="Huang M.D."/>
            <person name="Li C.Y."/>
            <person name="Huang L."/>
            <person name="Wang Z.W."/>
            <person name="Zhao X."/>
            <person name="Zhong W.Y."/>
            <person name="Peng D.H."/>
            <person name="Ahmad S."/>
            <person name="Lan S."/>
            <person name="Zhang J.S."/>
            <person name="Tsai W.C."/>
            <person name="Van de Peer Y."/>
            <person name="Liu Z.J."/>
        </authorList>
    </citation>
    <scope>NUCLEOTIDE SEQUENCE</scope>
    <source>
        <strain evidence="1">CP</strain>
    </source>
</reference>
<proteinExistence type="predicted"/>
<dbReference type="EMBL" id="JAUJYO010000010">
    <property type="protein sequence ID" value="KAK1307270.1"/>
    <property type="molecule type" value="Genomic_DNA"/>
</dbReference>
<organism evidence="1 2">
    <name type="scientific">Acorus calamus</name>
    <name type="common">Sweet flag</name>
    <dbReference type="NCBI Taxonomy" id="4465"/>
    <lineage>
        <taxon>Eukaryota</taxon>
        <taxon>Viridiplantae</taxon>
        <taxon>Streptophyta</taxon>
        <taxon>Embryophyta</taxon>
        <taxon>Tracheophyta</taxon>
        <taxon>Spermatophyta</taxon>
        <taxon>Magnoliopsida</taxon>
        <taxon>Liliopsida</taxon>
        <taxon>Acoraceae</taxon>
        <taxon>Acorus</taxon>
    </lineage>
</organism>
<comment type="caution">
    <text evidence="1">The sequence shown here is derived from an EMBL/GenBank/DDBJ whole genome shotgun (WGS) entry which is preliminary data.</text>
</comment>
<sequence length="208" mass="23544">MIEVEMEVLMTNYTKSKKSCGFNGKRGSGKRKVDSVRSHYYDMRKRICSEPNNNLDCDFFMRFGKCTSENINPKIQDECPVGKCISGVTSFSGGSTSIHFKHLERGINTAVEHAFIVMHRTCVSAPDAPSNPFHRCVDTCKVKISDEILDQDKLYGFAENVSFIPINNSVENLRNSCHLRDAEGDERNLEVMKLVANDEQTCQNDFLK</sequence>
<reference evidence="1" key="2">
    <citation type="submission" date="2023-06" db="EMBL/GenBank/DDBJ databases">
        <authorList>
            <person name="Ma L."/>
            <person name="Liu K.-W."/>
            <person name="Li Z."/>
            <person name="Hsiao Y.-Y."/>
            <person name="Qi Y."/>
            <person name="Fu T."/>
            <person name="Tang G."/>
            <person name="Zhang D."/>
            <person name="Sun W.-H."/>
            <person name="Liu D.-K."/>
            <person name="Li Y."/>
            <person name="Chen G.-Z."/>
            <person name="Liu X.-D."/>
            <person name="Liao X.-Y."/>
            <person name="Jiang Y.-T."/>
            <person name="Yu X."/>
            <person name="Hao Y."/>
            <person name="Huang J."/>
            <person name="Zhao X.-W."/>
            <person name="Ke S."/>
            <person name="Chen Y.-Y."/>
            <person name="Wu W.-L."/>
            <person name="Hsu J.-L."/>
            <person name="Lin Y.-F."/>
            <person name="Huang M.-D."/>
            <person name="Li C.-Y."/>
            <person name="Huang L."/>
            <person name="Wang Z.-W."/>
            <person name="Zhao X."/>
            <person name="Zhong W.-Y."/>
            <person name="Peng D.-H."/>
            <person name="Ahmad S."/>
            <person name="Lan S."/>
            <person name="Zhang J.-S."/>
            <person name="Tsai W.-C."/>
            <person name="Van De Peer Y."/>
            <person name="Liu Z.-J."/>
        </authorList>
    </citation>
    <scope>NUCLEOTIDE SEQUENCE</scope>
    <source>
        <strain evidence="1">CP</strain>
        <tissue evidence="1">Leaves</tissue>
    </source>
</reference>